<keyword evidence="2" id="KW-0732">Signal</keyword>
<feature type="compositionally biased region" description="Polar residues" evidence="1">
    <location>
        <begin position="251"/>
        <end position="274"/>
    </location>
</feature>
<organism evidence="3 4">
    <name type="scientific">Paralvinella palmiformis</name>
    <dbReference type="NCBI Taxonomy" id="53620"/>
    <lineage>
        <taxon>Eukaryota</taxon>
        <taxon>Metazoa</taxon>
        <taxon>Spiralia</taxon>
        <taxon>Lophotrochozoa</taxon>
        <taxon>Annelida</taxon>
        <taxon>Polychaeta</taxon>
        <taxon>Sedentaria</taxon>
        <taxon>Canalipalpata</taxon>
        <taxon>Terebellida</taxon>
        <taxon>Terebelliformia</taxon>
        <taxon>Alvinellidae</taxon>
        <taxon>Paralvinella</taxon>
    </lineage>
</organism>
<feature type="region of interest" description="Disordered" evidence="1">
    <location>
        <begin position="491"/>
        <end position="523"/>
    </location>
</feature>
<feature type="region of interest" description="Disordered" evidence="1">
    <location>
        <begin position="30"/>
        <end position="177"/>
    </location>
</feature>
<comment type="caution">
    <text evidence="3">The sequence shown here is derived from an EMBL/GenBank/DDBJ whole genome shotgun (WGS) entry which is preliminary data.</text>
</comment>
<dbReference type="AlphaFoldDB" id="A0AAD9NDH9"/>
<accession>A0AAD9NDH9</accession>
<sequence>MLLISMSCLFAYCFLSLQLRSQSAFLDDDIGQQSQSQDAEPSPPKTPSYTNLFDCSQDVPLGGSAHSMRQHLGGGDEGQAEGVIPPRALYGNKSSPGIARRLPPQGKSTDQRAPMATGEDISPTTPTTGTVFKPPVGHPPSSRPQFGSRPSPGIARRLPPQGNNNDPRIAVPKAEDYSKMYKPPGSTSGTSGVRSAVGGNVKDKSMSLASDAKYPTTQALITDTLGPSPPRIVPGSLGGMGDGNRKVPHSVVSSQGMRTSPAGQSATYDLNSRNIPRKHYNGDKAKDSVSPVDNIRDPVPVSSASNGLSPTYNKVGTAPAAQGYYKKDITSQTQGRDGVAPIFRDAERSNAASSLPRHAGSNRPVAGSGTIASKSASISSYKQDLPGQPHNRDGATPGFVNIGMERTTGPLLPASTSTKRNIPTYKTASAKSTAQGLYKRDVQCPTRARGENRDGAGPVAIDIELENVPGVVRRPMSFVRALEMSDQVAIHERQKNQQHQKQSTSPEEDDQQNLYGSSYEISV</sequence>
<gene>
    <name evidence="3" type="ORF">LSH36_40g08015</name>
</gene>
<protein>
    <submittedName>
        <fullName evidence="3">Uncharacterized protein</fullName>
    </submittedName>
</protein>
<feature type="compositionally biased region" description="Low complexity" evidence="1">
    <location>
        <begin position="366"/>
        <end position="380"/>
    </location>
</feature>
<feature type="region of interest" description="Disordered" evidence="1">
    <location>
        <begin position="248"/>
        <end position="312"/>
    </location>
</feature>
<evidence type="ECO:0000256" key="2">
    <source>
        <dbReference type="SAM" id="SignalP"/>
    </source>
</evidence>
<evidence type="ECO:0000313" key="3">
    <source>
        <dbReference type="EMBL" id="KAK2166267.1"/>
    </source>
</evidence>
<feature type="compositionally biased region" description="Polar residues" evidence="1">
    <location>
        <begin position="302"/>
        <end position="312"/>
    </location>
</feature>
<keyword evidence="4" id="KW-1185">Reference proteome</keyword>
<feature type="region of interest" description="Disordered" evidence="1">
    <location>
        <begin position="349"/>
        <end position="419"/>
    </location>
</feature>
<name>A0AAD9NDH9_9ANNE</name>
<feature type="chain" id="PRO_5042154432" evidence="2">
    <location>
        <begin position="25"/>
        <end position="523"/>
    </location>
</feature>
<proteinExistence type="predicted"/>
<dbReference type="Proteomes" id="UP001208570">
    <property type="component" value="Unassembled WGS sequence"/>
</dbReference>
<reference evidence="3" key="1">
    <citation type="journal article" date="2023" name="Mol. Biol. Evol.">
        <title>Third-Generation Sequencing Reveals the Adaptive Role of the Epigenome in Three Deep-Sea Polychaetes.</title>
        <authorList>
            <person name="Perez M."/>
            <person name="Aroh O."/>
            <person name="Sun Y."/>
            <person name="Lan Y."/>
            <person name="Juniper S.K."/>
            <person name="Young C.R."/>
            <person name="Angers B."/>
            <person name="Qian P.Y."/>
        </authorList>
    </citation>
    <scope>NUCLEOTIDE SEQUENCE</scope>
    <source>
        <strain evidence="3">P08H-3</strain>
    </source>
</reference>
<evidence type="ECO:0000256" key="1">
    <source>
        <dbReference type="SAM" id="MobiDB-lite"/>
    </source>
</evidence>
<feature type="compositionally biased region" description="Polar residues" evidence="1">
    <location>
        <begin position="512"/>
        <end position="523"/>
    </location>
</feature>
<evidence type="ECO:0000313" key="4">
    <source>
        <dbReference type="Proteomes" id="UP001208570"/>
    </source>
</evidence>
<feature type="signal peptide" evidence="2">
    <location>
        <begin position="1"/>
        <end position="24"/>
    </location>
</feature>
<dbReference type="EMBL" id="JAODUP010000040">
    <property type="protein sequence ID" value="KAK2166267.1"/>
    <property type="molecule type" value="Genomic_DNA"/>
</dbReference>